<dbReference type="AlphaFoldDB" id="A0A498CGJ5"/>
<evidence type="ECO:0000313" key="4">
    <source>
        <dbReference type="Proteomes" id="UP000274786"/>
    </source>
</evidence>
<sequence>MTLALSGRVVATLFLASSLSFAASAATKAPFPAEGVWRGEFTIDGDPIPFNFEVKGKRAQDATFTLLNGTRTDKFKVTPRDDGTFSVRMNTYDAVLEGKVSEDGKHLVGQYKDLVPSRNGARNLAFTAEQGAAWRFVKPGQDEAPAADLSGKWAVQTIDKAARQDKRNQVALLKQEGNRLSGVFMTVVGDTRELEGTVQGNRFYLSGFSGPSPLLIRGTIDEDGNIQGAFGSGIYNVVKFEAEKSDKVELPDPYKLTFLKDGQDRIDFSFPDLQGKQVSLQDDKYRGKVVIVEVIGTWCPNCTDQTYFLAPWFKQNHHRGVEAVAVAFEQEDNFDYFQKTLTTFKDYFDIRYDIVFGGIADKKVATEKLKGLNYMAAFPTTIIIGRDGKVREIYTGYTGTVTGEYHRDYVTRFNSLLDGLIAEPDPYAASAAAPAAPATTASLAVAP</sequence>
<dbReference type="CDD" id="cd02966">
    <property type="entry name" value="TlpA_like_family"/>
    <property type="match status" value="1"/>
</dbReference>
<evidence type="ECO:0000313" key="3">
    <source>
        <dbReference type="EMBL" id="RLK56331.1"/>
    </source>
</evidence>
<dbReference type="Proteomes" id="UP000274786">
    <property type="component" value="Unassembled WGS sequence"/>
</dbReference>
<evidence type="ECO:0000256" key="1">
    <source>
        <dbReference type="SAM" id="SignalP"/>
    </source>
</evidence>
<accession>A0A498CGJ5</accession>
<dbReference type="GO" id="GO:0016209">
    <property type="term" value="F:antioxidant activity"/>
    <property type="evidence" value="ECO:0007669"/>
    <property type="project" value="InterPro"/>
</dbReference>
<dbReference type="InterPro" id="IPR050553">
    <property type="entry name" value="Thioredoxin_ResA/DsbE_sf"/>
</dbReference>
<feature type="signal peptide" evidence="1">
    <location>
        <begin position="1"/>
        <end position="22"/>
    </location>
</feature>
<comment type="caution">
    <text evidence="3">The sequence shown here is derived from an EMBL/GenBank/DDBJ whole genome shotgun (WGS) entry which is preliminary data.</text>
</comment>
<dbReference type="RefSeq" id="WP_121037431.1">
    <property type="nucleotide sequence ID" value="NZ_RCDC01000004.1"/>
</dbReference>
<name>A0A498CGJ5_9GAMM</name>
<dbReference type="OrthoDB" id="9798454at2"/>
<dbReference type="InterPro" id="IPR013766">
    <property type="entry name" value="Thioredoxin_domain"/>
</dbReference>
<dbReference type="SUPFAM" id="SSF52833">
    <property type="entry name" value="Thioredoxin-like"/>
    <property type="match status" value="1"/>
</dbReference>
<protein>
    <submittedName>
        <fullName evidence="3">Peroxiredoxin</fullName>
    </submittedName>
</protein>
<dbReference type="Gene3D" id="3.40.30.10">
    <property type="entry name" value="Glutaredoxin"/>
    <property type="match status" value="1"/>
</dbReference>
<feature type="chain" id="PRO_5019721025" evidence="1">
    <location>
        <begin position="23"/>
        <end position="447"/>
    </location>
</feature>
<gene>
    <name evidence="3" type="ORF">BCL79_0715</name>
</gene>
<organism evidence="3 4">
    <name type="scientific">Stenotrophomonas rhizophila</name>
    <dbReference type="NCBI Taxonomy" id="216778"/>
    <lineage>
        <taxon>Bacteria</taxon>
        <taxon>Pseudomonadati</taxon>
        <taxon>Pseudomonadota</taxon>
        <taxon>Gammaproteobacteria</taxon>
        <taxon>Lysobacterales</taxon>
        <taxon>Lysobacteraceae</taxon>
        <taxon>Stenotrophomonas</taxon>
    </lineage>
</organism>
<dbReference type="PANTHER" id="PTHR42852:SF17">
    <property type="entry name" value="THIOREDOXIN-LIKE PROTEIN HI_1115"/>
    <property type="match status" value="1"/>
</dbReference>
<dbReference type="PANTHER" id="PTHR42852">
    <property type="entry name" value="THIOL:DISULFIDE INTERCHANGE PROTEIN DSBE"/>
    <property type="match status" value="1"/>
</dbReference>
<keyword evidence="1" id="KW-0732">Signal</keyword>
<reference evidence="3 4" key="1">
    <citation type="submission" date="2018-10" db="EMBL/GenBank/DDBJ databases">
        <title>Comparative analysis of microorganisms from saline springs in Andes Mountain Range, Colombia.</title>
        <authorList>
            <person name="Rubin E."/>
        </authorList>
    </citation>
    <scope>NUCLEOTIDE SEQUENCE [LARGE SCALE GENOMIC DNA]</scope>
    <source>
        <strain evidence="3 4">USBA GBX 843</strain>
    </source>
</reference>
<dbReference type="PROSITE" id="PS51352">
    <property type="entry name" value="THIOREDOXIN_2"/>
    <property type="match status" value="1"/>
</dbReference>
<proteinExistence type="predicted"/>
<dbReference type="Pfam" id="PF00578">
    <property type="entry name" value="AhpC-TSA"/>
    <property type="match status" value="1"/>
</dbReference>
<dbReference type="InterPro" id="IPR000866">
    <property type="entry name" value="AhpC/TSA"/>
</dbReference>
<evidence type="ECO:0000259" key="2">
    <source>
        <dbReference type="PROSITE" id="PS51352"/>
    </source>
</evidence>
<dbReference type="InterPro" id="IPR036249">
    <property type="entry name" value="Thioredoxin-like_sf"/>
</dbReference>
<dbReference type="GO" id="GO:0016491">
    <property type="term" value="F:oxidoreductase activity"/>
    <property type="evidence" value="ECO:0007669"/>
    <property type="project" value="InterPro"/>
</dbReference>
<feature type="domain" description="Thioredoxin" evidence="2">
    <location>
        <begin position="259"/>
        <end position="415"/>
    </location>
</feature>
<dbReference type="EMBL" id="RCDC01000004">
    <property type="protein sequence ID" value="RLK56331.1"/>
    <property type="molecule type" value="Genomic_DNA"/>
</dbReference>